<dbReference type="SUPFAM" id="SSF103481">
    <property type="entry name" value="Multidrug resistance efflux transporter EmrE"/>
    <property type="match status" value="2"/>
</dbReference>
<dbReference type="AlphaFoldDB" id="A0A9X2IBJ6"/>
<protein>
    <submittedName>
        <fullName evidence="8">DMT family transporter</fullName>
    </submittedName>
</protein>
<evidence type="ECO:0000256" key="4">
    <source>
        <dbReference type="ARBA" id="ARBA00022989"/>
    </source>
</evidence>
<dbReference type="InterPro" id="IPR050638">
    <property type="entry name" value="AA-Vitamin_Transporters"/>
</dbReference>
<accession>A0A9X2IBJ6</accession>
<proteinExistence type="inferred from homology"/>
<evidence type="ECO:0000256" key="1">
    <source>
        <dbReference type="ARBA" id="ARBA00004141"/>
    </source>
</evidence>
<name>A0A9X2IBJ6_9GAMM</name>
<feature type="transmembrane region" description="Helical" evidence="6">
    <location>
        <begin position="96"/>
        <end position="118"/>
    </location>
</feature>
<sequence length="298" mass="32643">MEKVKKFAYWHFFMPIIFVILYGSGFVGAKLGLPYAGPLTFLSLRFIFTSALLYIITLFVRAPWPRRQQEIGHIIIAGFLMQGVFSIGVFEAINLGISPATTALIIALQPILVALGAAPILGTKIRLPQWFGLLLGLLGVLLLVSHKLTFSHTHIIGLAMSFLGLFGLTAGNLYQKRFCSHMNIFSGGMIQSLTAGIAVFVGVFLFESMHVSWTNQFIFALAWMSVVVSISALSVLYLLLRHGDVAQVASLFYLVPVSTAIIAFFIYNEAIDMLSIVGIFITALGIILVQKHGSLQTV</sequence>
<organism evidence="8 9">
    <name type="scientific">Legionella maioricensis</name>
    <dbReference type="NCBI Taxonomy" id="2896528"/>
    <lineage>
        <taxon>Bacteria</taxon>
        <taxon>Pseudomonadati</taxon>
        <taxon>Pseudomonadota</taxon>
        <taxon>Gammaproteobacteria</taxon>
        <taxon>Legionellales</taxon>
        <taxon>Legionellaceae</taxon>
        <taxon>Legionella</taxon>
    </lineage>
</organism>
<evidence type="ECO:0000256" key="2">
    <source>
        <dbReference type="ARBA" id="ARBA00007362"/>
    </source>
</evidence>
<gene>
    <name evidence="8" type="ORF">LOX96_09395</name>
</gene>
<feature type="transmembrane region" description="Helical" evidence="6">
    <location>
        <begin position="71"/>
        <end position="90"/>
    </location>
</feature>
<feature type="transmembrane region" description="Helical" evidence="6">
    <location>
        <begin position="35"/>
        <end position="59"/>
    </location>
</feature>
<feature type="transmembrane region" description="Helical" evidence="6">
    <location>
        <begin position="218"/>
        <end position="239"/>
    </location>
</feature>
<comment type="caution">
    <text evidence="8">The sequence shown here is derived from an EMBL/GenBank/DDBJ whole genome shotgun (WGS) entry which is preliminary data.</text>
</comment>
<dbReference type="GO" id="GO:0016020">
    <property type="term" value="C:membrane"/>
    <property type="evidence" value="ECO:0007669"/>
    <property type="project" value="UniProtKB-SubCell"/>
</dbReference>
<dbReference type="PANTHER" id="PTHR32322:SF2">
    <property type="entry name" value="EAMA DOMAIN-CONTAINING PROTEIN"/>
    <property type="match status" value="1"/>
</dbReference>
<keyword evidence="5 6" id="KW-0472">Membrane</keyword>
<comment type="similarity">
    <text evidence="2">Belongs to the EamA transporter family.</text>
</comment>
<evidence type="ECO:0000256" key="5">
    <source>
        <dbReference type="ARBA" id="ARBA00023136"/>
    </source>
</evidence>
<dbReference type="PANTHER" id="PTHR32322">
    <property type="entry name" value="INNER MEMBRANE TRANSPORTER"/>
    <property type="match status" value="1"/>
</dbReference>
<evidence type="ECO:0000256" key="6">
    <source>
        <dbReference type="SAM" id="Phobius"/>
    </source>
</evidence>
<dbReference type="InterPro" id="IPR000620">
    <property type="entry name" value="EamA_dom"/>
</dbReference>
<feature type="domain" description="EamA" evidence="7">
    <location>
        <begin position="156"/>
        <end position="289"/>
    </location>
</feature>
<evidence type="ECO:0000313" key="8">
    <source>
        <dbReference type="EMBL" id="MCL9684306.1"/>
    </source>
</evidence>
<feature type="transmembrane region" description="Helical" evidence="6">
    <location>
        <begin position="186"/>
        <end position="206"/>
    </location>
</feature>
<comment type="subcellular location">
    <subcellularLocation>
        <location evidence="1">Membrane</location>
        <topology evidence="1">Multi-pass membrane protein</topology>
    </subcellularLocation>
</comment>
<feature type="transmembrane region" description="Helical" evidence="6">
    <location>
        <begin position="251"/>
        <end position="267"/>
    </location>
</feature>
<dbReference type="Pfam" id="PF00892">
    <property type="entry name" value="EamA"/>
    <property type="match status" value="2"/>
</dbReference>
<dbReference type="EMBL" id="JAJKBJ010000009">
    <property type="protein sequence ID" value="MCL9684306.1"/>
    <property type="molecule type" value="Genomic_DNA"/>
</dbReference>
<reference evidence="8" key="1">
    <citation type="submission" date="2021-11" db="EMBL/GenBank/DDBJ databases">
        <title>Legionella maioricencis sp. nov., a new species isolated from hot water samples in Mallorca.</title>
        <authorList>
            <person name="Crespi S."/>
            <person name="Drasar V."/>
            <person name="Salva-Serra F."/>
            <person name="Jaen-Luchoro D."/>
            <person name="Pineiro-Iglesias B."/>
            <person name="Aliaga F."/>
            <person name="Fernandez-Juarez V."/>
            <person name="Coll G."/>
            <person name="Moore E.R.B."/>
            <person name="Bennasar-Figueras A."/>
        </authorList>
    </citation>
    <scope>NUCLEOTIDE SEQUENCE</scope>
    <source>
        <strain evidence="8">HCPI-6</strain>
    </source>
</reference>
<dbReference type="InterPro" id="IPR037185">
    <property type="entry name" value="EmrE-like"/>
</dbReference>
<feature type="transmembrane region" description="Helical" evidence="6">
    <location>
        <begin position="130"/>
        <end position="149"/>
    </location>
</feature>
<keyword evidence="3 6" id="KW-0812">Transmembrane</keyword>
<feature type="transmembrane region" description="Helical" evidence="6">
    <location>
        <begin position="7"/>
        <end position="29"/>
    </location>
</feature>
<keyword evidence="9" id="KW-1185">Reference proteome</keyword>
<feature type="transmembrane region" description="Helical" evidence="6">
    <location>
        <begin position="273"/>
        <end position="289"/>
    </location>
</feature>
<dbReference type="Proteomes" id="UP001139721">
    <property type="component" value="Unassembled WGS sequence"/>
</dbReference>
<evidence type="ECO:0000313" key="9">
    <source>
        <dbReference type="Proteomes" id="UP001139721"/>
    </source>
</evidence>
<keyword evidence="4 6" id="KW-1133">Transmembrane helix</keyword>
<feature type="transmembrane region" description="Helical" evidence="6">
    <location>
        <begin position="155"/>
        <end position="174"/>
    </location>
</feature>
<evidence type="ECO:0000256" key="3">
    <source>
        <dbReference type="ARBA" id="ARBA00022692"/>
    </source>
</evidence>
<evidence type="ECO:0000259" key="7">
    <source>
        <dbReference type="Pfam" id="PF00892"/>
    </source>
</evidence>
<feature type="domain" description="EamA" evidence="7">
    <location>
        <begin position="15"/>
        <end position="144"/>
    </location>
</feature>
<dbReference type="RefSeq" id="WP_250421211.1">
    <property type="nucleotide sequence ID" value="NZ_JAJKBJ010000009.1"/>
</dbReference>